<accession>A0A502E3U4</accession>
<evidence type="ECO:0000259" key="3">
    <source>
        <dbReference type="PROSITE" id="PS50977"/>
    </source>
</evidence>
<evidence type="ECO:0000256" key="1">
    <source>
        <dbReference type="ARBA" id="ARBA00023125"/>
    </source>
</evidence>
<dbReference type="Proteomes" id="UP000320095">
    <property type="component" value="Unassembled WGS sequence"/>
</dbReference>
<dbReference type="GO" id="GO:0003677">
    <property type="term" value="F:DNA binding"/>
    <property type="evidence" value="ECO:0007669"/>
    <property type="project" value="UniProtKB-UniRule"/>
</dbReference>
<organism evidence="4 5">
    <name type="scientific">Mycolicibacterium hodleri</name>
    <dbReference type="NCBI Taxonomy" id="49897"/>
    <lineage>
        <taxon>Bacteria</taxon>
        <taxon>Bacillati</taxon>
        <taxon>Actinomycetota</taxon>
        <taxon>Actinomycetes</taxon>
        <taxon>Mycobacteriales</taxon>
        <taxon>Mycobacteriaceae</taxon>
        <taxon>Mycolicibacterium</taxon>
    </lineage>
</organism>
<evidence type="ECO:0000313" key="4">
    <source>
        <dbReference type="EMBL" id="TPG32438.1"/>
    </source>
</evidence>
<evidence type="ECO:0000256" key="2">
    <source>
        <dbReference type="PROSITE-ProRule" id="PRU00335"/>
    </source>
</evidence>
<sequence length="232" mass="25235">MHVPSEETRDDESSVVDRLVRAADAELGRDDLQTVTIDVVAAAAGISRATAFRHLGRREDMIVAVALRRAASYAEACVNEINGHSGTFAQLEVAFLYLVRELPNDPVIRELLVIRTAAELDSEAHELVTSTLGPVYERGRRAGQIRIDVPIGDIITWTVEQLYLAMQQRDHSERAIRKRVQGFLAPALSMQGGGDAASALVQARIDVVCATLDEARQALSTLRDGPTPSPEG</sequence>
<gene>
    <name evidence="4" type="ORF">EAH80_19380</name>
</gene>
<dbReference type="InterPro" id="IPR009057">
    <property type="entry name" value="Homeodomain-like_sf"/>
</dbReference>
<keyword evidence="1 2" id="KW-0238">DNA-binding</keyword>
<dbReference type="PROSITE" id="PS50977">
    <property type="entry name" value="HTH_TETR_2"/>
    <property type="match status" value="1"/>
</dbReference>
<dbReference type="Gene3D" id="1.10.357.10">
    <property type="entry name" value="Tetracycline Repressor, domain 2"/>
    <property type="match status" value="1"/>
</dbReference>
<evidence type="ECO:0000313" key="5">
    <source>
        <dbReference type="Proteomes" id="UP000320095"/>
    </source>
</evidence>
<feature type="DNA-binding region" description="H-T-H motif" evidence="2">
    <location>
        <begin position="36"/>
        <end position="55"/>
    </location>
</feature>
<dbReference type="InterPro" id="IPR001647">
    <property type="entry name" value="HTH_TetR"/>
</dbReference>
<dbReference type="AlphaFoldDB" id="A0A502E3U4"/>
<reference evidence="4 5" key="1">
    <citation type="journal article" date="2019" name="Environ. Microbiol.">
        <title>Species interactions and distinct microbial communities in high Arctic permafrost affected cryosols are associated with the CH4 and CO2 gas fluxes.</title>
        <authorList>
            <person name="Altshuler I."/>
            <person name="Hamel J."/>
            <person name="Turney S."/>
            <person name="Magnuson E."/>
            <person name="Levesque R."/>
            <person name="Greer C."/>
            <person name="Whyte L.G."/>
        </authorList>
    </citation>
    <scope>NUCLEOTIDE SEQUENCE [LARGE SCALE GENOMIC DNA]</scope>
    <source>
        <strain evidence="4 5">S5.20</strain>
    </source>
</reference>
<dbReference type="SUPFAM" id="SSF46689">
    <property type="entry name" value="Homeodomain-like"/>
    <property type="match status" value="1"/>
</dbReference>
<name>A0A502E3U4_9MYCO</name>
<protein>
    <submittedName>
        <fullName evidence="4">TetR/AcrR family transcriptional regulator</fullName>
    </submittedName>
</protein>
<keyword evidence="5" id="KW-1185">Reference proteome</keyword>
<comment type="caution">
    <text evidence="4">The sequence shown here is derived from an EMBL/GenBank/DDBJ whole genome shotgun (WGS) entry which is preliminary data.</text>
</comment>
<feature type="domain" description="HTH tetR-type" evidence="3">
    <location>
        <begin position="13"/>
        <end position="73"/>
    </location>
</feature>
<proteinExistence type="predicted"/>
<dbReference type="EMBL" id="RCZG01000008">
    <property type="protein sequence ID" value="TPG32438.1"/>
    <property type="molecule type" value="Genomic_DNA"/>
</dbReference>